<dbReference type="Pfam" id="PF01693">
    <property type="entry name" value="Cauli_VI"/>
    <property type="match status" value="1"/>
</dbReference>
<reference evidence="4" key="2">
    <citation type="submission" date="2015-01" db="EMBL/GenBank/DDBJ databases">
        <title>Evolutionary Origins and Diversification of the Mycorrhizal Mutualists.</title>
        <authorList>
            <consortium name="DOE Joint Genome Institute"/>
            <consortium name="Mycorrhizal Genomics Consortium"/>
            <person name="Kohler A."/>
            <person name="Kuo A."/>
            <person name="Nagy L.G."/>
            <person name="Floudas D."/>
            <person name="Copeland A."/>
            <person name="Barry K.W."/>
            <person name="Cichocki N."/>
            <person name="Veneault-Fourrey C."/>
            <person name="LaButti K."/>
            <person name="Lindquist E.A."/>
            <person name="Lipzen A."/>
            <person name="Lundell T."/>
            <person name="Morin E."/>
            <person name="Murat C."/>
            <person name="Riley R."/>
            <person name="Ohm R."/>
            <person name="Sun H."/>
            <person name="Tunlid A."/>
            <person name="Henrissat B."/>
            <person name="Grigoriev I.V."/>
            <person name="Hibbett D.S."/>
            <person name="Martin F."/>
        </authorList>
    </citation>
    <scope>NUCLEOTIDE SEQUENCE [LARGE SCALE GENOMIC DNA]</scope>
    <source>
        <strain evidence="4">LaAM-08-1</strain>
    </source>
</reference>
<dbReference type="OrthoDB" id="3254429at2759"/>
<dbReference type="Proteomes" id="UP000054477">
    <property type="component" value="Unassembled WGS sequence"/>
</dbReference>
<evidence type="ECO:0000256" key="1">
    <source>
        <dbReference type="SAM" id="MobiDB-lite"/>
    </source>
</evidence>
<dbReference type="Gene3D" id="3.40.970.10">
    <property type="entry name" value="Ribonuclease H1, N-terminal domain"/>
    <property type="match status" value="1"/>
</dbReference>
<organism evidence="3 4">
    <name type="scientific">Laccaria amethystina LaAM-08-1</name>
    <dbReference type="NCBI Taxonomy" id="1095629"/>
    <lineage>
        <taxon>Eukaryota</taxon>
        <taxon>Fungi</taxon>
        <taxon>Dikarya</taxon>
        <taxon>Basidiomycota</taxon>
        <taxon>Agaricomycotina</taxon>
        <taxon>Agaricomycetes</taxon>
        <taxon>Agaricomycetidae</taxon>
        <taxon>Agaricales</taxon>
        <taxon>Agaricineae</taxon>
        <taxon>Hydnangiaceae</taxon>
        <taxon>Laccaria</taxon>
    </lineage>
</organism>
<evidence type="ECO:0000259" key="2">
    <source>
        <dbReference type="Pfam" id="PF01693"/>
    </source>
</evidence>
<sequence length="279" mass="29930">MSTVHHTHQQAKQPFFLFAPHAAQQRSSLHRSVVLLLTLDPLLTCLPFNDQIRTGPTYPVPAADDDNFSYDSSDYEEQAIHPLAEAGARSKKKAYNVYWGRQTGTFRTWSSAEIQVKYFSGACFKGYSSLEEAITEWDIAVEGGHIGPGAHCRLCHRDVLQLSTPSRDPISTPSRGSSTLGPSDTSSRGLSSMSTQPASQNITCTTPTPVCPVSRASGSSLSPSLPSSLSNSTPGPPATPSSHGSASRFASITDALEGLNIEAYYAVIRAMAGEVEQIL</sequence>
<keyword evidence="4" id="KW-1185">Reference proteome</keyword>
<feature type="region of interest" description="Disordered" evidence="1">
    <location>
        <begin position="164"/>
        <end position="246"/>
    </location>
</feature>
<reference evidence="3 4" key="1">
    <citation type="submission" date="2014-04" db="EMBL/GenBank/DDBJ databases">
        <authorList>
            <consortium name="DOE Joint Genome Institute"/>
            <person name="Kuo A."/>
            <person name="Kohler A."/>
            <person name="Nagy L.G."/>
            <person name="Floudas D."/>
            <person name="Copeland A."/>
            <person name="Barry K.W."/>
            <person name="Cichocki N."/>
            <person name="Veneault-Fourrey C."/>
            <person name="LaButti K."/>
            <person name="Lindquist E.A."/>
            <person name="Lipzen A."/>
            <person name="Lundell T."/>
            <person name="Morin E."/>
            <person name="Murat C."/>
            <person name="Sun H."/>
            <person name="Tunlid A."/>
            <person name="Henrissat B."/>
            <person name="Grigoriev I.V."/>
            <person name="Hibbett D.S."/>
            <person name="Martin F."/>
            <person name="Nordberg H.P."/>
            <person name="Cantor M.N."/>
            <person name="Hua S.X."/>
        </authorList>
    </citation>
    <scope>NUCLEOTIDE SEQUENCE [LARGE SCALE GENOMIC DNA]</scope>
    <source>
        <strain evidence="3 4">LaAM-08-1</strain>
    </source>
</reference>
<accession>A0A0C9XRS3</accession>
<gene>
    <name evidence="3" type="ORF">K443DRAFT_4686</name>
</gene>
<evidence type="ECO:0000313" key="4">
    <source>
        <dbReference type="Proteomes" id="UP000054477"/>
    </source>
</evidence>
<dbReference type="HOGENOM" id="CLU_1015879_0_0_1"/>
<name>A0A0C9XRS3_9AGAR</name>
<proteinExistence type="predicted"/>
<dbReference type="STRING" id="1095629.A0A0C9XRS3"/>
<feature type="compositionally biased region" description="Polar residues" evidence="1">
    <location>
        <begin position="164"/>
        <end position="202"/>
    </location>
</feature>
<protein>
    <recommendedName>
        <fullName evidence="2">Ribonuclease H1 N-terminal domain-containing protein</fullName>
    </recommendedName>
</protein>
<dbReference type="InterPro" id="IPR011320">
    <property type="entry name" value="RNase_H1_N"/>
</dbReference>
<dbReference type="SUPFAM" id="SSF55658">
    <property type="entry name" value="L9 N-domain-like"/>
    <property type="match status" value="1"/>
</dbReference>
<dbReference type="InterPro" id="IPR009027">
    <property type="entry name" value="Ribosomal_bL9/RNase_H1_N"/>
</dbReference>
<evidence type="ECO:0000313" key="3">
    <source>
        <dbReference type="EMBL" id="KIK04384.1"/>
    </source>
</evidence>
<feature type="domain" description="Ribonuclease H1 N-terminal" evidence="2">
    <location>
        <begin position="93"/>
        <end position="133"/>
    </location>
</feature>
<dbReference type="AlphaFoldDB" id="A0A0C9XRS3"/>
<feature type="compositionally biased region" description="Low complexity" evidence="1">
    <location>
        <begin position="203"/>
        <end position="233"/>
    </location>
</feature>
<dbReference type="EMBL" id="KN838570">
    <property type="protein sequence ID" value="KIK04384.1"/>
    <property type="molecule type" value="Genomic_DNA"/>
</dbReference>
<dbReference type="InterPro" id="IPR037056">
    <property type="entry name" value="RNase_H1_N_sf"/>
</dbReference>